<dbReference type="AlphaFoldDB" id="F2CAB4"/>
<evidence type="ECO:0000313" key="2">
    <source>
        <dbReference type="Proteomes" id="UP000005955"/>
    </source>
</evidence>
<dbReference type="Proteomes" id="UP000005955">
    <property type="component" value="Unassembled WGS sequence"/>
</dbReference>
<dbReference type="InterPro" id="IPR025935">
    <property type="entry name" value="AbiH"/>
</dbReference>
<dbReference type="HOGENOM" id="CLU_038547_0_0_9"/>
<name>F2CAB4_STRSA</name>
<accession>F2CAB4</accession>
<sequence>MSNSIVEPQNSGFIKDEGREFFEQLIILGNGFDLACGLKSSYSDFFDYIFTKKSLQNNYWYKVFNYSNRDNSNKDNNWTDIESKILMELQNLEFLFRFNLFKNIKEEIENDKSIDADLDQIKLKYDNDIQTLVKETARVTDLDKKIRYHLETNLEYGYLDGDSVIGTASILIIYAFDFISSIEKVHKLLKGELFSLESDFKKFLKQQIELAIEEFDLAFNSDSQTDYKQLKQYFWTSRYLIWILLNDSLPAATQFDYYFDNSGDCLTVPPSFERFWKTHGNFSTLVHDLHENYMIHNSILSFNYTNPFQNSVRIRNIHGDLDSDNLIFGIDYDKLNSHFNVPPIKFSKSYRILENDTTSSFDITPRIEVIKFYGHGLGSADYAYFQSIFDTVDLYHGTTKLIFFWSTYKGADKDFLYKEQVKKVVNLIEEYGSTFTNKNHGRNLLTKLQLENRLIIKEIKSIENL</sequence>
<reference evidence="1 2" key="1">
    <citation type="submission" date="2011-02" db="EMBL/GenBank/DDBJ databases">
        <authorList>
            <person name="Muzny D."/>
            <person name="Qin X."/>
            <person name="Deng J."/>
            <person name="Jiang H."/>
            <person name="Liu Y."/>
            <person name="Qu J."/>
            <person name="Song X.-Z."/>
            <person name="Zhang L."/>
            <person name="Thornton R."/>
            <person name="Coyle M."/>
            <person name="Francisco L."/>
            <person name="Jackson L."/>
            <person name="Javaid M."/>
            <person name="Korchina V."/>
            <person name="Kovar C."/>
            <person name="Mata R."/>
            <person name="Mathew T."/>
            <person name="Ngo R."/>
            <person name="Nguyen L."/>
            <person name="Nguyen N."/>
            <person name="Okwuonu G."/>
            <person name="Ongeri F."/>
            <person name="Pham C."/>
            <person name="Simmons D."/>
            <person name="Wilczek-Boney K."/>
            <person name="Hale W."/>
            <person name="Jakkamsetti A."/>
            <person name="Pham P."/>
            <person name="Ruth R."/>
            <person name="San Lucas F."/>
            <person name="Warren J."/>
            <person name="Zhang J."/>
            <person name="Zhao Z."/>
            <person name="Zhou C."/>
            <person name="Zhu D."/>
            <person name="Lee S."/>
            <person name="Bess C."/>
            <person name="Blankenburg K."/>
            <person name="Forbes L."/>
            <person name="Fu Q."/>
            <person name="Gubbala S."/>
            <person name="Hirani K."/>
            <person name="Jayaseelan J.C."/>
            <person name="Lara F."/>
            <person name="Munidasa M."/>
            <person name="Palculict T."/>
            <person name="Patil S."/>
            <person name="Pu L.-L."/>
            <person name="Saada N."/>
            <person name="Tang L."/>
            <person name="Weissenberger G."/>
            <person name="Zhu Y."/>
            <person name="Hemphill L."/>
            <person name="Shang Y."/>
            <person name="Youmans B."/>
            <person name="Ayvaz T."/>
            <person name="Ross M."/>
            <person name="Santibanez J."/>
            <person name="Aqrawi P."/>
            <person name="Gross S."/>
            <person name="Joshi V."/>
            <person name="Fowler G."/>
            <person name="Nazareth L."/>
            <person name="Reid J."/>
            <person name="Worley K."/>
            <person name="Petrosino J."/>
            <person name="Highlander S."/>
            <person name="Gibbs R."/>
        </authorList>
    </citation>
    <scope>NUCLEOTIDE SEQUENCE [LARGE SCALE GENOMIC DNA]</scope>
    <source>
        <strain evidence="1 2">SK330</strain>
    </source>
</reference>
<dbReference type="EMBL" id="AFBD01000010">
    <property type="protein sequence ID" value="EGF12829.1"/>
    <property type="molecule type" value="Genomic_DNA"/>
</dbReference>
<dbReference type="PATRIC" id="fig|888813.3.peg.2088"/>
<gene>
    <name evidence="1" type="ORF">HMPREF9386_2120</name>
</gene>
<comment type="caution">
    <text evidence="1">The sequence shown here is derived from an EMBL/GenBank/DDBJ whole genome shotgun (WGS) entry which is preliminary data.</text>
</comment>
<evidence type="ECO:0000313" key="1">
    <source>
        <dbReference type="EMBL" id="EGF12829.1"/>
    </source>
</evidence>
<organism evidence="1 2">
    <name type="scientific">Streptococcus sanguinis SK330</name>
    <dbReference type="NCBI Taxonomy" id="888813"/>
    <lineage>
        <taxon>Bacteria</taxon>
        <taxon>Bacillati</taxon>
        <taxon>Bacillota</taxon>
        <taxon>Bacilli</taxon>
        <taxon>Lactobacillales</taxon>
        <taxon>Streptococcaceae</taxon>
        <taxon>Streptococcus</taxon>
    </lineage>
</organism>
<dbReference type="RefSeq" id="WP_004189523.1">
    <property type="nucleotide sequence ID" value="NZ_GL878550.1"/>
</dbReference>
<dbReference type="Pfam" id="PF14253">
    <property type="entry name" value="AbiH"/>
    <property type="match status" value="2"/>
</dbReference>
<proteinExistence type="predicted"/>
<protein>
    <submittedName>
        <fullName evidence="1">Uncharacterized protein</fullName>
    </submittedName>
</protein>